<organism evidence="3 4">
    <name type="scientific">Marinibacterium profundimaris</name>
    <dbReference type="NCBI Taxonomy" id="1679460"/>
    <lineage>
        <taxon>Bacteria</taxon>
        <taxon>Pseudomonadati</taxon>
        <taxon>Pseudomonadota</taxon>
        <taxon>Alphaproteobacteria</taxon>
        <taxon>Rhodobacterales</taxon>
        <taxon>Paracoccaceae</taxon>
        <taxon>Marinibacterium</taxon>
    </lineage>
</organism>
<accession>A0A225NLK5</accession>
<sequence length="119" mass="11959">MQTSSAQPSQQDRPAAGGGRSHFAAGAKIKGDLTVPGLIELLGELDGTVQADAIVIEAAGTVTGDLKADSITIKGRFEGRINGGAVKLLSGAKVSGEISYSSLNIESGAEVNSSCTRTG</sequence>
<gene>
    <name evidence="3" type="ORF">ATO3_19425</name>
</gene>
<reference evidence="3 4" key="1">
    <citation type="submission" date="2013-04" db="EMBL/GenBank/DDBJ databases">
        <title>Oceanicola sp. 22II1-22F33 Genome Sequencing.</title>
        <authorList>
            <person name="Lai Q."/>
            <person name="Li G."/>
            <person name="Shao Z."/>
        </authorList>
    </citation>
    <scope>NUCLEOTIDE SEQUENCE [LARGE SCALE GENOMIC DNA]</scope>
    <source>
        <strain evidence="3 4">22II1-22F33</strain>
    </source>
</reference>
<keyword evidence="4" id="KW-1185">Reference proteome</keyword>
<dbReference type="PANTHER" id="PTHR35024:SF4">
    <property type="entry name" value="POLYMER-FORMING CYTOSKELETAL PROTEIN"/>
    <property type="match status" value="1"/>
</dbReference>
<evidence type="ECO:0008006" key="5">
    <source>
        <dbReference type="Google" id="ProtNLM"/>
    </source>
</evidence>
<dbReference type="InterPro" id="IPR007607">
    <property type="entry name" value="BacA/B"/>
</dbReference>
<feature type="compositionally biased region" description="Polar residues" evidence="2">
    <location>
        <begin position="1"/>
        <end position="12"/>
    </location>
</feature>
<dbReference type="OrthoDB" id="5738271at2"/>
<dbReference type="Pfam" id="PF04519">
    <property type="entry name" value="Bactofilin"/>
    <property type="match status" value="1"/>
</dbReference>
<dbReference type="Proteomes" id="UP000215377">
    <property type="component" value="Unassembled WGS sequence"/>
</dbReference>
<dbReference type="PANTHER" id="PTHR35024">
    <property type="entry name" value="HYPOTHETICAL CYTOSOLIC PROTEIN"/>
    <property type="match status" value="1"/>
</dbReference>
<comment type="similarity">
    <text evidence="1">Belongs to the bactofilin family.</text>
</comment>
<proteinExistence type="inferred from homology"/>
<comment type="caution">
    <text evidence="3">The sequence shown here is derived from an EMBL/GenBank/DDBJ whole genome shotgun (WGS) entry which is preliminary data.</text>
</comment>
<feature type="region of interest" description="Disordered" evidence="2">
    <location>
        <begin position="1"/>
        <end position="23"/>
    </location>
</feature>
<evidence type="ECO:0000256" key="2">
    <source>
        <dbReference type="SAM" id="MobiDB-lite"/>
    </source>
</evidence>
<evidence type="ECO:0000256" key="1">
    <source>
        <dbReference type="ARBA" id="ARBA00044755"/>
    </source>
</evidence>
<dbReference type="AlphaFoldDB" id="A0A225NLK5"/>
<name>A0A225NLK5_9RHOB</name>
<evidence type="ECO:0000313" key="4">
    <source>
        <dbReference type="Proteomes" id="UP000215377"/>
    </source>
</evidence>
<dbReference type="EMBL" id="AQQR01000010">
    <property type="protein sequence ID" value="OWU71008.1"/>
    <property type="molecule type" value="Genomic_DNA"/>
</dbReference>
<protein>
    <recommendedName>
        <fullName evidence="5">Integral membrane protein CcmA involved in cell shape determination</fullName>
    </recommendedName>
</protein>
<dbReference type="RefSeq" id="WP_088651562.1">
    <property type="nucleotide sequence ID" value="NZ_AQQR01000010.1"/>
</dbReference>
<evidence type="ECO:0000313" key="3">
    <source>
        <dbReference type="EMBL" id="OWU71008.1"/>
    </source>
</evidence>